<reference evidence="2" key="1">
    <citation type="journal article" date="2014" name="Int. J. Syst. Evol. Microbiol.">
        <title>Complete genome sequence of Corynebacterium casei LMG S-19264T (=DSM 44701T), isolated from a smear-ripened cheese.</title>
        <authorList>
            <consortium name="US DOE Joint Genome Institute (JGI-PGF)"/>
            <person name="Walter F."/>
            <person name="Albersmeier A."/>
            <person name="Kalinowski J."/>
            <person name="Ruckert C."/>
        </authorList>
    </citation>
    <scope>NUCLEOTIDE SEQUENCE</scope>
    <source>
        <strain evidence="2">CGMCC 1.14984</strain>
    </source>
</reference>
<name>A0A8J3A282_9PROT</name>
<dbReference type="InterPro" id="IPR013022">
    <property type="entry name" value="Xyl_isomerase-like_TIM-brl"/>
</dbReference>
<evidence type="ECO:0000259" key="1">
    <source>
        <dbReference type="Pfam" id="PF01261"/>
    </source>
</evidence>
<dbReference type="GO" id="GO:0016853">
    <property type="term" value="F:isomerase activity"/>
    <property type="evidence" value="ECO:0007669"/>
    <property type="project" value="UniProtKB-KW"/>
</dbReference>
<dbReference type="EMBL" id="VCJR02000002">
    <property type="protein sequence ID" value="NHK27938.1"/>
    <property type="molecule type" value="Genomic_DNA"/>
</dbReference>
<protein>
    <submittedName>
        <fullName evidence="2 3">Sugar phosphate isomerase</fullName>
    </submittedName>
</protein>
<feature type="domain" description="Xylose isomerase-like TIM barrel" evidence="1">
    <location>
        <begin position="64"/>
        <end position="250"/>
    </location>
</feature>
<keyword evidence="2" id="KW-0413">Isomerase</keyword>
<organism evidence="2 4">
    <name type="scientific">Aquisalinus luteolus</name>
    <dbReference type="NCBI Taxonomy" id="1566827"/>
    <lineage>
        <taxon>Bacteria</taxon>
        <taxon>Pseudomonadati</taxon>
        <taxon>Pseudomonadota</taxon>
        <taxon>Alphaproteobacteria</taxon>
        <taxon>Parvularculales</taxon>
        <taxon>Parvularculaceae</taxon>
        <taxon>Aquisalinus</taxon>
    </lineage>
</organism>
<sequence length="294" mass="32276">MMRKRMLEESVLSRRNFIIGGSLATTAVLAGCGQQQAASTVQPVSGIQLYTVRDAMAEDMAGTLARIAEIGYGEVEFAGYFDKSPAEVKAILSDNGLAAPSTHVGHDVIRDNPMPAIEAGAEVGHEWLVLNWLAPDQRETIDQYKRWAEVMNRFGEQAKAAGMKAAWHNHDFELMAIDGTVPLDVLIDECDPDLVKFELDLFWAQKAGTDIPALLARDPDRFVMCHVKDMDQSGNMADVGTGVMDFRSLLASDVSRFQHFFIERDDAPQPFETAAVGHATLETILQTVGGQHAR</sequence>
<dbReference type="SUPFAM" id="SSF51658">
    <property type="entry name" value="Xylose isomerase-like"/>
    <property type="match status" value="1"/>
</dbReference>
<dbReference type="AlphaFoldDB" id="A0A8J3A282"/>
<dbReference type="PROSITE" id="PS51257">
    <property type="entry name" value="PROKAR_LIPOPROTEIN"/>
    <property type="match status" value="1"/>
</dbReference>
<dbReference type="EMBL" id="BMGZ01000002">
    <property type="protein sequence ID" value="GGH96984.1"/>
    <property type="molecule type" value="Genomic_DNA"/>
</dbReference>
<dbReference type="PANTHER" id="PTHR12110">
    <property type="entry name" value="HYDROXYPYRUVATE ISOMERASE"/>
    <property type="match status" value="1"/>
</dbReference>
<comment type="caution">
    <text evidence="2">The sequence shown here is derived from an EMBL/GenBank/DDBJ whole genome shotgun (WGS) entry which is preliminary data.</text>
</comment>
<dbReference type="Gene3D" id="3.20.20.150">
    <property type="entry name" value="Divalent-metal-dependent TIM barrel enzymes"/>
    <property type="match status" value="1"/>
</dbReference>
<dbReference type="InterPro" id="IPR036237">
    <property type="entry name" value="Xyl_isomerase-like_sf"/>
</dbReference>
<evidence type="ECO:0000313" key="4">
    <source>
        <dbReference type="Proteomes" id="UP000621856"/>
    </source>
</evidence>
<accession>A0A8J3A282</accession>
<gene>
    <name evidence="3" type="ORF">FF098_008490</name>
    <name evidence="2" type="ORF">GCM10011355_17100</name>
</gene>
<reference evidence="3 5" key="2">
    <citation type="submission" date="2020-02" db="EMBL/GenBank/DDBJ databases">
        <title>Genome sequence of Parvularcula flava strain NH6-79.</title>
        <authorList>
            <person name="Abdul Karim M.H."/>
            <person name="Lam M.Q."/>
            <person name="Chen S.J."/>
            <person name="Yahya A."/>
            <person name="Shahir S."/>
            <person name="Shamsir M.S."/>
            <person name="Chong C.S."/>
        </authorList>
    </citation>
    <scope>NUCLEOTIDE SEQUENCE [LARGE SCALE GENOMIC DNA]</scope>
    <source>
        <strain evidence="3 5">NH6-79</strain>
    </source>
</reference>
<dbReference type="Proteomes" id="UP000818603">
    <property type="component" value="Unassembled WGS sequence"/>
</dbReference>
<proteinExistence type="predicted"/>
<keyword evidence="5" id="KW-1185">Reference proteome</keyword>
<dbReference type="InterPro" id="IPR050312">
    <property type="entry name" value="IolE/XylAMocC-like"/>
</dbReference>
<dbReference type="Proteomes" id="UP000621856">
    <property type="component" value="Unassembled WGS sequence"/>
</dbReference>
<evidence type="ECO:0000313" key="2">
    <source>
        <dbReference type="EMBL" id="GGH96984.1"/>
    </source>
</evidence>
<evidence type="ECO:0000313" key="3">
    <source>
        <dbReference type="EMBL" id="NHK27938.1"/>
    </source>
</evidence>
<dbReference type="RefSeq" id="WP_166426432.1">
    <property type="nucleotide sequence ID" value="NZ_BMGZ01000002.1"/>
</dbReference>
<dbReference type="PANTHER" id="PTHR12110:SF41">
    <property type="entry name" value="INOSOSE DEHYDRATASE"/>
    <property type="match status" value="1"/>
</dbReference>
<evidence type="ECO:0000313" key="5">
    <source>
        <dbReference type="Proteomes" id="UP000818603"/>
    </source>
</evidence>
<dbReference type="Pfam" id="PF01261">
    <property type="entry name" value="AP_endonuc_2"/>
    <property type="match status" value="1"/>
</dbReference>
<reference evidence="2" key="3">
    <citation type="submission" date="2020-09" db="EMBL/GenBank/DDBJ databases">
        <authorList>
            <person name="Sun Q."/>
            <person name="Zhou Y."/>
        </authorList>
    </citation>
    <scope>NUCLEOTIDE SEQUENCE</scope>
    <source>
        <strain evidence="2">CGMCC 1.14984</strain>
    </source>
</reference>